<keyword evidence="2" id="KW-1185">Reference proteome</keyword>
<dbReference type="EMBL" id="JARK01001435">
    <property type="protein sequence ID" value="EYC02555.1"/>
    <property type="molecule type" value="Genomic_DNA"/>
</dbReference>
<dbReference type="InterPro" id="IPR052961">
    <property type="entry name" value="Oxido-Kinase-like_Enzymes"/>
</dbReference>
<proteinExistence type="predicted"/>
<evidence type="ECO:0000313" key="2">
    <source>
        <dbReference type="Proteomes" id="UP000024635"/>
    </source>
</evidence>
<protein>
    <recommendedName>
        <fullName evidence="3">Aminoglycoside phosphotransferase domain-containing protein</fullName>
    </recommendedName>
</protein>
<dbReference type="InterPro" id="IPR012877">
    <property type="entry name" value="Dhs-27"/>
</dbReference>
<dbReference type="AlphaFoldDB" id="A0A016TIR5"/>
<reference evidence="2" key="1">
    <citation type="journal article" date="2015" name="Nat. Genet.">
        <title>The genome and transcriptome of the zoonotic hookworm Ancylostoma ceylanicum identify infection-specific gene families.</title>
        <authorList>
            <person name="Schwarz E.M."/>
            <person name="Hu Y."/>
            <person name="Antoshechkin I."/>
            <person name="Miller M.M."/>
            <person name="Sternberg P.W."/>
            <person name="Aroian R.V."/>
        </authorList>
    </citation>
    <scope>NUCLEOTIDE SEQUENCE</scope>
    <source>
        <strain evidence="2">HY135</strain>
    </source>
</reference>
<dbReference type="PANTHER" id="PTHR23020">
    <property type="entry name" value="UNCHARACTERIZED NUCLEAR HORMONE RECEPTOR-RELATED"/>
    <property type="match status" value="1"/>
</dbReference>
<dbReference type="PANTHER" id="PTHR23020:SF20">
    <property type="entry name" value="CHK KINASE-LIKE DOMAIN-CONTAINING PROTEIN"/>
    <property type="match status" value="1"/>
</dbReference>
<dbReference type="Pfam" id="PF07914">
    <property type="entry name" value="DUF1679"/>
    <property type="match status" value="1"/>
</dbReference>
<name>A0A016TIR5_9BILA</name>
<organism evidence="1 2">
    <name type="scientific">Ancylostoma ceylanicum</name>
    <dbReference type="NCBI Taxonomy" id="53326"/>
    <lineage>
        <taxon>Eukaryota</taxon>
        <taxon>Metazoa</taxon>
        <taxon>Ecdysozoa</taxon>
        <taxon>Nematoda</taxon>
        <taxon>Chromadorea</taxon>
        <taxon>Rhabditida</taxon>
        <taxon>Rhabditina</taxon>
        <taxon>Rhabditomorpha</taxon>
        <taxon>Strongyloidea</taxon>
        <taxon>Ancylostomatidae</taxon>
        <taxon>Ancylostomatinae</taxon>
        <taxon>Ancylostoma</taxon>
    </lineage>
</organism>
<dbReference type="Proteomes" id="UP000024635">
    <property type="component" value="Unassembled WGS sequence"/>
</dbReference>
<evidence type="ECO:0000313" key="1">
    <source>
        <dbReference type="EMBL" id="EYC02555.1"/>
    </source>
</evidence>
<evidence type="ECO:0008006" key="3">
    <source>
        <dbReference type="Google" id="ProtNLM"/>
    </source>
</evidence>
<gene>
    <name evidence="1" type="primary">Acey_s0099.g3179</name>
    <name evidence="1" type="ORF">Y032_0099g3179</name>
</gene>
<comment type="caution">
    <text evidence="1">The sequence shown here is derived from an EMBL/GenBank/DDBJ whole genome shotgun (WGS) entry which is preliminary data.</text>
</comment>
<sequence length="176" mass="19886">MYLTAIFVEPLGPDAVEYMSVIRRVHLGWNCDSPELPESVIVKIPCPTATKDAFESSGAAMEQLDTDSFGKISHTLETKCYRLLQDVKQKSILVPTIYAADGYDSEQPVIVIEDFRNCSIVDMVDGFSEKQLFAVVEQTANLQAFSLRNKQWITVLRDDEGSFRGNFYVYPSIFPR</sequence>
<accession>A0A016TIR5</accession>
<dbReference type="OrthoDB" id="5849975at2759"/>